<name>A0AAV4WNU5_CAEEX</name>
<keyword evidence="2" id="KW-1185">Reference proteome</keyword>
<reference evidence="1 2" key="1">
    <citation type="submission" date="2021-06" db="EMBL/GenBank/DDBJ databases">
        <title>Caerostris extrusa draft genome.</title>
        <authorList>
            <person name="Kono N."/>
            <person name="Arakawa K."/>
        </authorList>
    </citation>
    <scope>NUCLEOTIDE SEQUENCE [LARGE SCALE GENOMIC DNA]</scope>
</reference>
<dbReference type="AlphaFoldDB" id="A0AAV4WNU5"/>
<sequence>MKRQFFFFFSPNDIFRTRPNSRHDLVPQKKSNLHSILDFSAVEVQLRRTTSGSGNTLVEPSFLPSARHGNSTTFSFATACRFQRSGGNTR</sequence>
<accession>A0AAV4WNU5</accession>
<evidence type="ECO:0000313" key="1">
    <source>
        <dbReference type="EMBL" id="GIY84257.1"/>
    </source>
</evidence>
<evidence type="ECO:0000313" key="2">
    <source>
        <dbReference type="Proteomes" id="UP001054945"/>
    </source>
</evidence>
<gene>
    <name evidence="1" type="ORF">CEXT_325671</name>
</gene>
<dbReference type="EMBL" id="BPLR01016494">
    <property type="protein sequence ID" value="GIY84257.1"/>
    <property type="molecule type" value="Genomic_DNA"/>
</dbReference>
<protein>
    <submittedName>
        <fullName evidence="1">Uncharacterized protein</fullName>
    </submittedName>
</protein>
<proteinExistence type="predicted"/>
<organism evidence="1 2">
    <name type="scientific">Caerostris extrusa</name>
    <name type="common">Bark spider</name>
    <name type="synonym">Caerostris bankana</name>
    <dbReference type="NCBI Taxonomy" id="172846"/>
    <lineage>
        <taxon>Eukaryota</taxon>
        <taxon>Metazoa</taxon>
        <taxon>Ecdysozoa</taxon>
        <taxon>Arthropoda</taxon>
        <taxon>Chelicerata</taxon>
        <taxon>Arachnida</taxon>
        <taxon>Araneae</taxon>
        <taxon>Araneomorphae</taxon>
        <taxon>Entelegynae</taxon>
        <taxon>Araneoidea</taxon>
        <taxon>Araneidae</taxon>
        <taxon>Caerostris</taxon>
    </lineage>
</organism>
<dbReference type="Proteomes" id="UP001054945">
    <property type="component" value="Unassembled WGS sequence"/>
</dbReference>
<comment type="caution">
    <text evidence="1">The sequence shown here is derived from an EMBL/GenBank/DDBJ whole genome shotgun (WGS) entry which is preliminary data.</text>
</comment>